<dbReference type="KEGG" id="kbi:30209344"/>
<accession>A0A1B9G2A0</accession>
<dbReference type="AlphaFoldDB" id="A0A1B9G2A0"/>
<dbReference type="GeneID" id="30209344"/>
<sequence>MRLPLEVIWQIAAQSHKSVLISFMRVSRELHTIAGPILYRTIYISRKTASRLLEGMIRCDVQFKVGDIVGGSFSASPCTSQMPKWILQPEPNESAHMPYDGDWHATVVNELQSRYSTFDKRFSRKSKLLNYCKKLVFVDLPTKAFWQDIFQLVFFNGGIDTKIPQAIFKNVRDICIMSYLVWNLVIWEERSSIDLDDHPFFTLIFTLIYQMTNPENICISLPLIGLQEFDEYSSALWSSSSDTVWTYRKIKSKFAYMVSGIYQVVVCLELEPQKTASTLSMHAASVDKLYEYSLQTPKKRIFVRHCACGTPWREEDCFQHLPQGEILSKIHCQVREDINRIRDDMEGEDTEILFEQDELHQEGDHRQSTEFILDSRIGRIQDGPTTMYQQKIELPKDMVGTFQATITCWSIAEDCVCCGGKWIDEA</sequence>
<evidence type="ECO:0000313" key="1">
    <source>
        <dbReference type="EMBL" id="OCF25135.1"/>
    </source>
</evidence>
<name>A0A1B9G2A0_9TREE</name>
<evidence type="ECO:0000313" key="3">
    <source>
        <dbReference type="Proteomes" id="UP000092730"/>
    </source>
</evidence>
<reference evidence="1" key="3">
    <citation type="submission" date="2014-01" db="EMBL/GenBank/DDBJ databases">
        <title>Evolution of pathogenesis and genome organization in the Tremellales.</title>
        <authorList>
            <person name="Cuomo C."/>
            <person name="Litvintseva A."/>
            <person name="Heitman J."/>
            <person name="Chen Y."/>
            <person name="Sun S."/>
            <person name="Springer D."/>
            <person name="Dromer F."/>
            <person name="Young S."/>
            <person name="Zeng Q."/>
            <person name="Chapman S."/>
            <person name="Gujja S."/>
            <person name="Saif S."/>
            <person name="Birren B."/>
        </authorList>
    </citation>
    <scope>NUCLEOTIDE SEQUENCE</scope>
    <source>
        <strain evidence="1">CBS 10118</strain>
    </source>
</reference>
<dbReference type="RefSeq" id="XP_019046205.1">
    <property type="nucleotide sequence ID" value="XM_019191575.1"/>
</dbReference>
<evidence type="ECO:0000313" key="2">
    <source>
        <dbReference type="EMBL" id="WVW83802.1"/>
    </source>
</evidence>
<dbReference type="VEuPathDB" id="FungiDB:I302_04945"/>
<organism evidence="1">
    <name type="scientific">Kwoniella bestiolae CBS 10118</name>
    <dbReference type="NCBI Taxonomy" id="1296100"/>
    <lineage>
        <taxon>Eukaryota</taxon>
        <taxon>Fungi</taxon>
        <taxon>Dikarya</taxon>
        <taxon>Basidiomycota</taxon>
        <taxon>Agaricomycotina</taxon>
        <taxon>Tremellomycetes</taxon>
        <taxon>Tremellales</taxon>
        <taxon>Cryptococcaceae</taxon>
        <taxon>Kwoniella</taxon>
    </lineage>
</organism>
<reference evidence="1" key="1">
    <citation type="submission" date="2013-07" db="EMBL/GenBank/DDBJ databases">
        <title>The Genome Sequence of Cryptococcus bestiolae CBS10118.</title>
        <authorList>
            <consortium name="The Broad Institute Genome Sequencing Platform"/>
            <person name="Cuomo C."/>
            <person name="Litvintseva A."/>
            <person name="Chen Y."/>
            <person name="Heitman J."/>
            <person name="Sun S."/>
            <person name="Springer D."/>
            <person name="Dromer F."/>
            <person name="Young S.K."/>
            <person name="Zeng Q."/>
            <person name="Gargeya S."/>
            <person name="Fitzgerald M."/>
            <person name="Abouelleil A."/>
            <person name="Alvarado L."/>
            <person name="Berlin A.M."/>
            <person name="Chapman S.B."/>
            <person name="Dewar J."/>
            <person name="Goldberg J."/>
            <person name="Griggs A."/>
            <person name="Gujja S."/>
            <person name="Hansen M."/>
            <person name="Howarth C."/>
            <person name="Imamovic A."/>
            <person name="Larimer J."/>
            <person name="McCowan C."/>
            <person name="Murphy C."/>
            <person name="Pearson M."/>
            <person name="Priest M."/>
            <person name="Roberts A."/>
            <person name="Saif S."/>
            <person name="Shea T."/>
            <person name="Sykes S."/>
            <person name="Wortman J."/>
            <person name="Nusbaum C."/>
            <person name="Birren B."/>
        </authorList>
    </citation>
    <scope>NUCLEOTIDE SEQUENCE [LARGE SCALE GENOMIC DNA]</scope>
    <source>
        <strain evidence="1">CBS 10118</strain>
    </source>
</reference>
<protein>
    <submittedName>
        <fullName evidence="1">Uncharacterized protein</fullName>
    </submittedName>
</protein>
<reference evidence="2" key="2">
    <citation type="submission" date="2013-07" db="EMBL/GenBank/DDBJ databases">
        <authorList>
            <consortium name="The Broad Institute Genome Sequencing Platform"/>
            <person name="Cuomo C."/>
            <person name="Litvintseva A."/>
            <person name="Chen Y."/>
            <person name="Heitman J."/>
            <person name="Sun S."/>
            <person name="Springer D."/>
            <person name="Dromer F."/>
            <person name="Young S.K."/>
            <person name="Zeng Q."/>
            <person name="Gargeya S."/>
            <person name="Fitzgerald M."/>
            <person name="Abouelleil A."/>
            <person name="Alvarado L."/>
            <person name="Berlin A.M."/>
            <person name="Chapman S.B."/>
            <person name="Dewar J."/>
            <person name="Goldberg J."/>
            <person name="Griggs A."/>
            <person name="Gujja S."/>
            <person name="Hansen M."/>
            <person name="Howarth C."/>
            <person name="Imamovic A."/>
            <person name="Larimer J."/>
            <person name="McCowan C."/>
            <person name="Murphy C."/>
            <person name="Pearson M."/>
            <person name="Priest M."/>
            <person name="Roberts A."/>
            <person name="Saif S."/>
            <person name="Shea T."/>
            <person name="Sykes S."/>
            <person name="Wortman J."/>
            <person name="Nusbaum C."/>
            <person name="Birren B."/>
        </authorList>
    </citation>
    <scope>NUCLEOTIDE SEQUENCE</scope>
    <source>
        <strain evidence="2">CBS 10118</strain>
    </source>
</reference>
<dbReference type="EMBL" id="CP144544">
    <property type="protein sequence ID" value="WVW83802.1"/>
    <property type="molecule type" value="Genomic_DNA"/>
</dbReference>
<gene>
    <name evidence="1" type="ORF">I302_04945</name>
    <name evidence="2" type="ORF">I302_105823</name>
</gene>
<reference evidence="2" key="4">
    <citation type="submission" date="2024-02" db="EMBL/GenBank/DDBJ databases">
        <title>Comparative genomics of Cryptococcus and Kwoniella reveals pathogenesis evolution and contrasting modes of karyotype evolution via chromosome fusion or intercentromeric recombination.</title>
        <authorList>
            <person name="Coelho M.A."/>
            <person name="David-Palma M."/>
            <person name="Shea T."/>
            <person name="Bowers K."/>
            <person name="McGinley-Smith S."/>
            <person name="Mohammad A.W."/>
            <person name="Gnirke A."/>
            <person name="Yurkov A.M."/>
            <person name="Nowrousian M."/>
            <person name="Sun S."/>
            <person name="Cuomo C.A."/>
            <person name="Heitman J."/>
        </authorList>
    </citation>
    <scope>NUCLEOTIDE SEQUENCE</scope>
    <source>
        <strain evidence="2">CBS 10118</strain>
    </source>
</reference>
<keyword evidence="3" id="KW-1185">Reference proteome</keyword>
<proteinExistence type="predicted"/>
<dbReference type="EMBL" id="KI894021">
    <property type="protein sequence ID" value="OCF25135.1"/>
    <property type="molecule type" value="Genomic_DNA"/>
</dbReference>
<dbReference type="Proteomes" id="UP000092730">
    <property type="component" value="Chromosome 4"/>
</dbReference>